<dbReference type="Proteomes" id="UP001234495">
    <property type="component" value="Unassembled WGS sequence"/>
</dbReference>
<name>A0ABT9ZLM5_9BACI</name>
<dbReference type="PRINTS" id="PR00111">
    <property type="entry name" value="ABHYDROLASE"/>
</dbReference>
<feature type="domain" description="AB hydrolase-1" evidence="1">
    <location>
        <begin position="54"/>
        <end position="299"/>
    </location>
</feature>
<dbReference type="PANTHER" id="PTHR43689:SF8">
    <property type="entry name" value="ALPHA_BETA-HYDROLASES SUPERFAMILY PROTEIN"/>
    <property type="match status" value="1"/>
</dbReference>
<gene>
    <name evidence="2" type="ORF">J2S19_004542</name>
</gene>
<dbReference type="InterPro" id="IPR000639">
    <property type="entry name" value="Epox_hydrolase-like"/>
</dbReference>
<reference evidence="2 3" key="1">
    <citation type="submission" date="2023-07" db="EMBL/GenBank/DDBJ databases">
        <title>Genomic Encyclopedia of Type Strains, Phase IV (KMG-IV): sequencing the most valuable type-strain genomes for metagenomic binning, comparative biology and taxonomic classification.</title>
        <authorList>
            <person name="Goeker M."/>
        </authorList>
    </citation>
    <scope>NUCLEOTIDE SEQUENCE [LARGE SCALE GENOMIC DNA]</scope>
    <source>
        <strain evidence="2 3">DSM 29005</strain>
    </source>
</reference>
<accession>A0ABT9ZLM5</accession>
<protein>
    <submittedName>
        <fullName evidence="2">Pimeloyl-ACP methyl ester carboxylesterase</fullName>
    </submittedName>
</protein>
<sequence length="313" mass="34548">MFIIAIVTVLIGMVTLYFYNQNQFKKAELAYPPNGDFVEVDGIKLHYLSKGNGKPVVFLHGGVLSSEDFSDVIELAAQEGYKAIAFDRPGYGHSERPTNEKVTPITQAKLIHKALKKLNITDPIILVGHSWSGTMIMSYALQFPNDVEGLVTLGGAMYKEGYPAENGDTLSELVTTPILGDLIMNTLLATPLGKSMGKETTKATFSPETPPAGYEEKLLALWGRPTQFKANREDTLAFPITSKQISSRYKEIEVPTIIVVGENDPFGTIKMAERLQKDLPNSKMVRLPNVGHMIPENHPEKVLDAIELLTIMK</sequence>
<organism evidence="2 3">
    <name type="scientific">Metabacillus malikii</name>
    <dbReference type="NCBI Taxonomy" id="1504265"/>
    <lineage>
        <taxon>Bacteria</taxon>
        <taxon>Bacillati</taxon>
        <taxon>Bacillota</taxon>
        <taxon>Bacilli</taxon>
        <taxon>Bacillales</taxon>
        <taxon>Bacillaceae</taxon>
        <taxon>Metabacillus</taxon>
    </lineage>
</organism>
<dbReference type="PRINTS" id="PR00412">
    <property type="entry name" value="EPOXHYDRLASE"/>
</dbReference>
<dbReference type="Gene3D" id="3.40.50.1820">
    <property type="entry name" value="alpha/beta hydrolase"/>
    <property type="match status" value="1"/>
</dbReference>
<evidence type="ECO:0000259" key="1">
    <source>
        <dbReference type="Pfam" id="PF00561"/>
    </source>
</evidence>
<evidence type="ECO:0000313" key="2">
    <source>
        <dbReference type="EMBL" id="MDQ0233200.1"/>
    </source>
</evidence>
<dbReference type="PANTHER" id="PTHR43689">
    <property type="entry name" value="HYDROLASE"/>
    <property type="match status" value="1"/>
</dbReference>
<dbReference type="InterPro" id="IPR029058">
    <property type="entry name" value="AB_hydrolase_fold"/>
</dbReference>
<proteinExistence type="predicted"/>
<dbReference type="Pfam" id="PF00561">
    <property type="entry name" value="Abhydrolase_1"/>
    <property type="match status" value="1"/>
</dbReference>
<dbReference type="SUPFAM" id="SSF53474">
    <property type="entry name" value="alpha/beta-Hydrolases"/>
    <property type="match status" value="1"/>
</dbReference>
<keyword evidence="3" id="KW-1185">Reference proteome</keyword>
<comment type="caution">
    <text evidence="2">The sequence shown here is derived from an EMBL/GenBank/DDBJ whole genome shotgun (WGS) entry which is preliminary data.</text>
</comment>
<dbReference type="InterPro" id="IPR000073">
    <property type="entry name" value="AB_hydrolase_1"/>
</dbReference>
<evidence type="ECO:0000313" key="3">
    <source>
        <dbReference type="Proteomes" id="UP001234495"/>
    </source>
</evidence>
<dbReference type="RefSeq" id="WP_075983122.1">
    <property type="nucleotide sequence ID" value="NZ_JAUSUD010000033.1"/>
</dbReference>
<dbReference type="EMBL" id="JAUSUD010000033">
    <property type="protein sequence ID" value="MDQ0233200.1"/>
    <property type="molecule type" value="Genomic_DNA"/>
</dbReference>